<evidence type="ECO:0000313" key="1">
    <source>
        <dbReference type="EMBL" id="GBP78981.1"/>
    </source>
</evidence>
<accession>A0A4C1YR91</accession>
<protein>
    <submittedName>
        <fullName evidence="1">Uncharacterized protein</fullName>
    </submittedName>
</protein>
<evidence type="ECO:0000313" key="2">
    <source>
        <dbReference type="Proteomes" id="UP000299102"/>
    </source>
</evidence>
<dbReference type="AlphaFoldDB" id="A0A4C1YR91"/>
<sequence length="124" mass="13469">MLFSRPRALNEIIEIDFGLWCPIEITAEHPGALYSALYFLSLLSRSWWRRMTIRRSSPLLAFLKSVASWANSGLFTTLSMRMIVRISSPSGPAEVSVCLAEVGLGGSGIASLTGSDSTLGGVCW</sequence>
<keyword evidence="2" id="KW-1185">Reference proteome</keyword>
<gene>
    <name evidence="1" type="ORF">EVAR_58124_1</name>
</gene>
<reference evidence="1 2" key="1">
    <citation type="journal article" date="2019" name="Commun. Biol.">
        <title>The bagworm genome reveals a unique fibroin gene that provides high tensile strength.</title>
        <authorList>
            <person name="Kono N."/>
            <person name="Nakamura H."/>
            <person name="Ohtoshi R."/>
            <person name="Tomita M."/>
            <person name="Numata K."/>
            <person name="Arakawa K."/>
        </authorList>
    </citation>
    <scope>NUCLEOTIDE SEQUENCE [LARGE SCALE GENOMIC DNA]</scope>
</reference>
<dbReference type="Proteomes" id="UP000299102">
    <property type="component" value="Unassembled WGS sequence"/>
</dbReference>
<proteinExistence type="predicted"/>
<organism evidence="1 2">
    <name type="scientific">Eumeta variegata</name>
    <name type="common">Bagworm moth</name>
    <name type="synonym">Eumeta japonica</name>
    <dbReference type="NCBI Taxonomy" id="151549"/>
    <lineage>
        <taxon>Eukaryota</taxon>
        <taxon>Metazoa</taxon>
        <taxon>Ecdysozoa</taxon>
        <taxon>Arthropoda</taxon>
        <taxon>Hexapoda</taxon>
        <taxon>Insecta</taxon>
        <taxon>Pterygota</taxon>
        <taxon>Neoptera</taxon>
        <taxon>Endopterygota</taxon>
        <taxon>Lepidoptera</taxon>
        <taxon>Glossata</taxon>
        <taxon>Ditrysia</taxon>
        <taxon>Tineoidea</taxon>
        <taxon>Psychidae</taxon>
        <taxon>Oiketicinae</taxon>
        <taxon>Eumeta</taxon>
    </lineage>
</organism>
<comment type="caution">
    <text evidence="1">The sequence shown here is derived from an EMBL/GenBank/DDBJ whole genome shotgun (WGS) entry which is preliminary data.</text>
</comment>
<name>A0A4C1YR91_EUMVA</name>
<dbReference type="EMBL" id="BGZK01001395">
    <property type="protein sequence ID" value="GBP78981.1"/>
    <property type="molecule type" value="Genomic_DNA"/>
</dbReference>